<keyword evidence="2" id="KW-1185">Reference proteome</keyword>
<accession>A0A7G1IHQ2</accession>
<dbReference type="PIRSF" id="PIRSF006910">
    <property type="entry name" value="NA_bind_Rv2694c_prd"/>
    <property type="match status" value="1"/>
</dbReference>
<evidence type="ECO:0000313" key="2">
    <source>
        <dbReference type="Proteomes" id="UP000516380"/>
    </source>
</evidence>
<reference evidence="1 2" key="1">
    <citation type="submission" date="2020-07" db="EMBL/GenBank/DDBJ databases">
        <title>Mycobacterium kansasii (former subtype) with zoonotic potential isolated from diseased indoor pet cat, Japan.</title>
        <authorList>
            <person name="Fukano H."/>
            <person name="Terazono T."/>
            <person name="Hoshino Y."/>
        </authorList>
    </citation>
    <scope>NUCLEOTIDE SEQUENCE [LARGE SCALE GENOMIC DNA]</scope>
    <source>
        <strain evidence="1 2">Kuro-I</strain>
    </source>
</reference>
<dbReference type="Proteomes" id="UP000516380">
    <property type="component" value="Chromosome"/>
</dbReference>
<proteinExistence type="predicted"/>
<organism evidence="1 2">
    <name type="scientific">Mycobacterium kansasii</name>
    <dbReference type="NCBI Taxonomy" id="1768"/>
    <lineage>
        <taxon>Bacteria</taxon>
        <taxon>Bacillati</taxon>
        <taxon>Actinomycetota</taxon>
        <taxon>Actinomycetes</taxon>
        <taxon>Mycobacteriales</taxon>
        <taxon>Mycobacteriaceae</taxon>
        <taxon>Mycobacterium</taxon>
    </lineage>
</organism>
<dbReference type="InterPro" id="IPR016499">
    <property type="entry name" value="NucleicA-bd_Rv2694c_prd"/>
</dbReference>
<evidence type="ECO:0000313" key="1">
    <source>
        <dbReference type="EMBL" id="BCI89442.1"/>
    </source>
</evidence>
<dbReference type="EMBL" id="AP023343">
    <property type="protein sequence ID" value="BCI89442.1"/>
    <property type="molecule type" value="Genomic_DNA"/>
</dbReference>
<name>A0A7G1IHQ2_MYCKA</name>
<dbReference type="Gene3D" id="2.40.50.140">
    <property type="entry name" value="Nucleic acid-binding proteins"/>
    <property type="match status" value="1"/>
</dbReference>
<dbReference type="CDD" id="cd04488">
    <property type="entry name" value="RecG_wedge_OBF"/>
    <property type="match status" value="1"/>
</dbReference>
<evidence type="ECO:0008006" key="3">
    <source>
        <dbReference type="Google" id="ProtNLM"/>
    </source>
</evidence>
<protein>
    <recommendedName>
        <fullName evidence="3">DNA-binding protein</fullName>
    </recommendedName>
</protein>
<dbReference type="InterPro" id="IPR012340">
    <property type="entry name" value="NA-bd_OB-fold"/>
</dbReference>
<dbReference type="AlphaFoldDB" id="A0A7G1IHQ2"/>
<sequence>MADGNQQVYGDRWHRWNADRKKSFRYDVGVSGEGMGAQGYLRRLTRRLTEDPEQRDVEELSDEVLTTGAQRVIDCQRGQEVTMVGTLRSVETNGKGCAGGVRAELFDGSDTVTLVWLGQRRIPGIDSGRTLRVRGRLGKLENGSKAIYNPHYEIQR</sequence>
<gene>
    <name evidence="1" type="ORF">NIIDMKKI_46480</name>
</gene>